<reference evidence="1 2" key="1">
    <citation type="journal article" date="2023" name="Plants (Basel)">
        <title>Bridging the Gap: Combining Genomics and Transcriptomics Approaches to Understand Stylosanthes scabra, an Orphan Legume from the Brazilian Caatinga.</title>
        <authorList>
            <person name="Ferreira-Neto J.R.C."/>
            <person name="da Silva M.D."/>
            <person name="Binneck E."/>
            <person name="de Melo N.F."/>
            <person name="da Silva R.H."/>
            <person name="de Melo A.L.T.M."/>
            <person name="Pandolfi V."/>
            <person name="Bustamante F.O."/>
            <person name="Brasileiro-Vidal A.C."/>
            <person name="Benko-Iseppon A.M."/>
        </authorList>
    </citation>
    <scope>NUCLEOTIDE SEQUENCE [LARGE SCALE GENOMIC DNA]</scope>
    <source>
        <tissue evidence="1">Leaves</tissue>
    </source>
</reference>
<comment type="caution">
    <text evidence="1">The sequence shown here is derived from an EMBL/GenBank/DDBJ whole genome shotgun (WGS) entry which is preliminary data.</text>
</comment>
<proteinExistence type="predicted"/>
<evidence type="ECO:0000313" key="1">
    <source>
        <dbReference type="EMBL" id="MED6152301.1"/>
    </source>
</evidence>
<dbReference type="EMBL" id="JASCZI010092384">
    <property type="protein sequence ID" value="MED6152301.1"/>
    <property type="molecule type" value="Genomic_DNA"/>
</dbReference>
<evidence type="ECO:0000313" key="2">
    <source>
        <dbReference type="Proteomes" id="UP001341840"/>
    </source>
</evidence>
<sequence>MGSSIIYYEYEKREKFEDYDLKADAKLGTFNIRYYHFDDKSFIHPLHSIRFDPDFPYEVPIAALMADQPLSSSPVKESLLLENPIILDGRVQRRIIHREGHRQPIDSLHRRVVGKTLRPPKSWELIPPSKGWMCEGDKGE</sequence>
<keyword evidence="2" id="KW-1185">Reference proteome</keyword>
<accession>A0ABU6TU10</accession>
<dbReference type="Proteomes" id="UP001341840">
    <property type="component" value="Unassembled WGS sequence"/>
</dbReference>
<protein>
    <submittedName>
        <fullName evidence="1">Uncharacterized protein</fullName>
    </submittedName>
</protein>
<name>A0ABU6TU10_9FABA</name>
<gene>
    <name evidence="1" type="ORF">PIB30_090641</name>
</gene>
<organism evidence="1 2">
    <name type="scientific">Stylosanthes scabra</name>
    <dbReference type="NCBI Taxonomy" id="79078"/>
    <lineage>
        <taxon>Eukaryota</taxon>
        <taxon>Viridiplantae</taxon>
        <taxon>Streptophyta</taxon>
        <taxon>Embryophyta</taxon>
        <taxon>Tracheophyta</taxon>
        <taxon>Spermatophyta</taxon>
        <taxon>Magnoliopsida</taxon>
        <taxon>eudicotyledons</taxon>
        <taxon>Gunneridae</taxon>
        <taxon>Pentapetalae</taxon>
        <taxon>rosids</taxon>
        <taxon>fabids</taxon>
        <taxon>Fabales</taxon>
        <taxon>Fabaceae</taxon>
        <taxon>Papilionoideae</taxon>
        <taxon>50 kb inversion clade</taxon>
        <taxon>dalbergioids sensu lato</taxon>
        <taxon>Dalbergieae</taxon>
        <taxon>Pterocarpus clade</taxon>
        <taxon>Stylosanthes</taxon>
    </lineage>
</organism>